<dbReference type="InterPro" id="IPR046496">
    <property type="entry name" value="DUF6589"/>
</dbReference>
<evidence type="ECO:0000313" key="3">
    <source>
        <dbReference type="EMBL" id="KAJ7373237.1"/>
    </source>
</evidence>
<dbReference type="AlphaFoldDB" id="A0A9W9Z1B3"/>
<proteinExistence type="predicted"/>
<reference evidence="3" key="1">
    <citation type="submission" date="2023-01" db="EMBL/GenBank/DDBJ databases">
        <title>Genome assembly of the deep-sea coral Lophelia pertusa.</title>
        <authorList>
            <person name="Herrera S."/>
            <person name="Cordes E."/>
        </authorList>
    </citation>
    <scope>NUCLEOTIDE SEQUENCE</scope>
    <source>
        <strain evidence="3">USNM1676648</strain>
        <tissue evidence="3">Polyp</tissue>
    </source>
</reference>
<organism evidence="3 4">
    <name type="scientific">Desmophyllum pertusum</name>
    <dbReference type="NCBI Taxonomy" id="174260"/>
    <lineage>
        <taxon>Eukaryota</taxon>
        <taxon>Metazoa</taxon>
        <taxon>Cnidaria</taxon>
        <taxon>Anthozoa</taxon>
        <taxon>Hexacorallia</taxon>
        <taxon>Scleractinia</taxon>
        <taxon>Caryophylliina</taxon>
        <taxon>Caryophylliidae</taxon>
        <taxon>Desmophyllum</taxon>
    </lineage>
</organism>
<feature type="region of interest" description="Disordered" evidence="1">
    <location>
        <begin position="412"/>
        <end position="446"/>
    </location>
</feature>
<feature type="domain" description="DUF6589" evidence="2">
    <location>
        <begin position="162"/>
        <end position="586"/>
    </location>
</feature>
<name>A0A9W9Z1B3_9CNID</name>
<dbReference type="EMBL" id="MU826831">
    <property type="protein sequence ID" value="KAJ7373237.1"/>
    <property type="molecule type" value="Genomic_DNA"/>
</dbReference>
<evidence type="ECO:0000256" key="1">
    <source>
        <dbReference type="SAM" id="MobiDB-lite"/>
    </source>
</evidence>
<evidence type="ECO:0000259" key="2">
    <source>
        <dbReference type="Pfam" id="PF20231"/>
    </source>
</evidence>
<dbReference type="Pfam" id="PF20231">
    <property type="entry name" value="DUF6589"/>
    <property type="match status" value="1"/>
</dbReference>
<accession>A0A9W9Z1B3</accession>
<keyword evidence="4" id="KW-1185">Reference proteome</keyword>
<evidence type="ECO:0000313" key="4">
    <source>
        <dbReference type="Proteomes" id="UP001163046"/>
    </source>
</evidence>
<dbReference type="Proteomes" id="UP001163046">
    <property type="component" value="Unassembled WGS sequence"/>
</dbReference>
<sequence>MDEYGKDFAVSVLMKVRNESERLKKQHEVSAEPPQVEIITSQNNQHLPPPVPPVVLAPDKGRKLVFDNFDFKQHVHNMTVDHQNVDVHWVRHMAVENRVSGNHLFGEKPSTDDLLQLENGLCLPSRQEHHLQRENYITLAERAIVELPCLKFLKPVACKHIPHQYRKEMSEKSEISFLGMIYYNENDVDGIQQVLTNLHQYVSYYGEDSERVYSCQGLVADQLSVECGVNALFELANGFTPEEKLEGLHLEIADWHAGNKFLKVAFKNFYSTSSSGDKCTLFNDRNLINRRNVKEDVDAAVNPCRTFFELEEKARLMAAAMQVVGMENLKDTPRGEFFYPNLHDAGNSEKKEYLRKIASHVIDKFVIRREKVEAILNSLLSAEEEEASNRREQTDNGRFICQFPGCDKTFAHNGKRTRDHEATHNAPVSDGESEGQVPETSSKIPEKDDMYNYQCSFLEYGMIILNFFDAIKEGDGKRILRSSKFQLPYLRKDPGSTKYALEALGMLFQVYGLLSPKAAHELIWNRSALLTGHNIPLDLLLEFFNRLLKEVERKLGHNETNHKAIDHYCHAVDITKSALDSFDRECCIIR</sequence>
<comment type="caution">
    <text evidence="3">The sequence shown here is derived from an EMBL/GenBank/DDBJ whole genome shotgun (WGS) entry which is preliminary data.</text>
</comment>
<gene>
    <name evidence="3" type="ORF">OS493_012826</name>
</gene>
<protein>
    <recommendedName>
        <fullName evidence="2">DUF6589 domain-containing protein</fullName>
    </recommendedName>
</protein>
<dbReference type="OrthoDB" id="5971812at2759"/>